<organism evidence="2 3">
    <name type="scientific">Rothia aerolata</name>
    <dbReference type="NCBI Taxonomy" id="1812262"/>
    <lineage>
        <taxon>Bacteria</taxon>
        <taxon>Bacillati</taxon>
        <taxon>Actinomycetota</taxon>
        <taxon>Actinomycetes</taxon>
        <taxon>Micrococcales</taxon>
        <taxon>Micrococcaceae</taxon>
        <taxon>Rothia</taxon>
    </lineage>
</organism>
<evidence type="ECO:0000313" key="2">
    <source>
        <dbReference type="EMBL" id="GGH64658.1"/>
    </source>
</evidence>
<accession>A0A917IXL5</accession>
<dbReference type="SUPFAM" id="SSF52540">
    <property type="entry name" value="P-loop containing nucleoside triphosphate hydrolases"/>
    <property type="match status" value="1"/>
</dbReference>
<comment type="caution">
    <text evidence="2">The sequence shown here is derived from an EMBL/GenBank/DDBJ whole genome shotgun (WGS) entry which is preliminary data.</text>
</comment>
<evidence type="ECO:0000313" key="3">
    <source>
        <dbReference type="Proteomes" id="UP000600171"/>
    </source>
</evidence>
<name>A0A917IXL5_9MICC</name>
<protein>
    <submittedName>
        <fullName evidence="2">ATPase AAA</fullName>
    </submittedName>
</protein>
<dbReference type="Proteomes" id="UP000600171">
    <property type="component" value="Unassembled WGS sequence"/>
</dbReference>
<dbReference type="InterPro" id="IPR041664">
    <property type="entry name" value="AAA_16"/>
</dbReference>
<dbReference type="EMBL" id="BMDC01000003">
    <property type="protein sequence ID" value="GGH64658.1"/>
    <property type="molecule type" value="Genomic_DNA"/>
</dbReference>
<sequence>MNAQPTVEYAGVAYPLKGRDAELSAFEARFDTGNWSTPVVVTGPAGIGKTALVKAFEAIACERGWRALYDAPSKGLTQRMSGIYLPGIHENLTGKICDDFDCMSLEEQLKMVAEGLQTLGEGLLITIDTLPRGAAANLRELVSAVVRVTELGLPVQLVLAGRGQDARDLLAAEGMEALASAEQIDLGALTRAQTEETLRQVWESCRVHSGKTCEVTQELLQRASLATYGYPYMVQLVGERIRRKAVDQQLTEEQLICELAAAQEALGALVLGPLLEKLSAGDRAFLEAMAEDDSSSKMSDIAARLGKNPQYAGVYRNRLVEAQIIRAASYGKVTFVIPHLRDYLRAHRAEDSFDTF</sequence>
<dbReference type="AlphaFoldDB" id="A0A917IXL5"/>
<keyword evidence="3" id="KW-1185">Reference proteome</keyword>
<gene>
    <name evidence="2" type="ORF">GCM10007359_17130</name>
</gene>
<evidence type="ECO:0000259" key="1">
    <source>
        <dbReference type="Pfam" id="PF13191"/>
    </source>
</evidence>
<proteinExistence type="predicted"/>
<dbReference type="RefSeq" id="WP_188359961.1">
    <property type="nucleotide sequence ID" value="NZ_BMDC01000003.1"/>
</dbReference>
<dbReference type="Pfam" id="PF13191">
    <property type="entry name" value="AAA_16"/>
    <property type="match status" value="1"/>
</dbReference>
<reference evidence="2 3" key="1">
    <citation type="journal article" date="2014" name="Int. J. Syst. Evol. Microbiol.">
        <title>Complete genome sequence of Corynebacterium casei LMG S-19264T (=DSM 44701T), isolated from a smear-ripened cheese.</title>
        <authorList>
            <consortium name="US DOE Joint Genome Institute (JGI-PGF)"/>
            <person name="Walter F."/>
            <person name="Albersmeier A."/>
            <person name="Kalinowski J."/>
            <person name="Ruckert C."/>
        </authorList>
    </citation>
    <scope>NUCLEOTIDE SEQUENCE [LARGE SCALE GENOMIC DNA]</scope>
    <source>
        <strain evidence="2 3">CCM 8669</strain>
    </source>
</reference>
<dbReference type="InterPro" id="IPR027417">
    <property type="entry name" value="P-loop_NTPase"/>
</dbReference>
<feature type="domain" description="Orc1-like AAA ATPase" evidence="1">
    <location>
        <begin position="16"/>
        <end position="155"/>
    </location>
</feature>